<gene>
    <name evidence="3" type="ORF">C5O23_10305</name>
</gene>
<name>A0A2V1IL85_9BACT</name>
<dbReference type="InterPro" id="IPR000326">
    <property type="entry name" value="PAP2/HPO"/>
</dbReference>
<comment type="caution">
    <text evidence="3">The sequence shown here is derived from an EMBL/GenBank/DDBJ whole genome shotgun (WGS) entry which is preliminary data.</text>
</comment>
<reference evidence="4" key="1">
    <citation type="submission" date="2018-02" db="EMBL/GenBank/DDBJ databases">
        <authorList>
            <person name="Clavel T."/>
            <person name="Strowig T."/>
        </authorList>
    </citation>
    <scope>NUCLEOTIDE SEQUENCE [LARGE SCALE GENOMIC DNA]</scope>
    <source>
        <strain evidence="4">DSM 103720</strain>
    </source>
</reference>
<organism evidence="3 4">
    <name type="scientific">Duncaniella muris</name>
    <dbReference type="NCBI Taxonomy" id="2094150"/>
    <lineage>
        <taxon>Bacteria</taxon>
        <taxon>Pseudomonadati</taxon>
        <taxon>Bacteroidota</taxon>
        <taxon>Bacteroidia</taxon>
        <taxon>Bacteroidales</taxon>
        <taxon>Muribaculaceae</taxon>
        <taxon>Duncaniella</taxon>
    </lineage>
</organism>
<sequence>MKRISEILSVLFSPLLVPTYGMILAAFLTILRYLPVNLLCTAVGITFVITCLIPVSIIMALFRSGMVSDPGLNERKERYLPYGAVVLCYLGCGFFFFKASAPLWLPMFFAGAALATVINVAVNYWWKISAHAAAMGGLVALLFRIVASHYALYNMNLWLSAVIILAGAVMTARVYLGRHTLWQVLAGCANGFICVYLMSML</sequence>
<keyword evidence="1" id="KW-0812">Transmembrane</keyword>
<evidence type="ECO:0000256" key="1">
    <source>
        <dbReference type="SAM" id="Phobius"/>
    </source>
</evidence>
<dbReference type="RefSeq" id="WP_107032863.1">
    <property type="nucleotide sequence ID" value="NZ_CAOLYA010000006.1"/>
</dbReference>
<feature type="transmembrane region" description="Helical" evidence="1">
    <location>
        <begin position="79"/>
        <end position="97"/>
    </location>
</feature>
<dbReference type="GeneID" id="82526729"/>
<dbReference type="Gene3D" id="1.20.144.10">
    <property type="entry name" value="Phosphatidic acid phosphatase type 2/haloperoxidase"/>
    <property type="match status" value="1"/>
</dbReference>
<dbReference type="EMBL" id="PUEC01000024">
    <property type="protein sequence ID" value="PWB01181.1"/>
    <property type="molecule type" value="Genomic_DNA"/>
</dbReference>
<feature type="transmembrane region" description="Helical" evidence="1">
    <location>
        <begin position="181"/>
        <end position="199"/>
    </location>
</feature>
<keyword evidence="4" id="KW-1185">Reference proteome</keyword>
<feature type="transmembrane region" description="Helical" evidence="1">
    <location>
        <begin position="103"/>
        <end position="126"/>
    </location>
</feature>
<protein>
    <recommendedName>
        <fullName evidence="2">Phosphatidic acid phosphatase type 2/haloperoxidase domain-containing protein</fullName>
    </recommendedName>
</protein>
<keyword evidence="1" id="KW-0472">Membrane</keyword>
<proteinExistence type="predicted"/>
<evidence type="ECO:0000313" key="4">
    <source>
        <dbReference type="Proteomes" id="UP000244905"/>
    </source>
</evidence>
<accession>A0A2V1IL85</accession>
<feature type="transmembrane region" description="Helical" evidence="1">
    <location>
        <begin position="133"/>
        <end position="151"/>
    </location>
</feature>
<feature type="transmembrane region" description="Helical" evidence="1">
    <location>
        <begin position="36"/>
        <end position="58"/>
    </location>
</feature>
<dbReference type="AlphaFoldDB" id="A0A2V1IL85"/>
<dbReference type="Pfam" id="PF01569">
    <property type="entry name" value="PAP2"/>
    <property type="match status" value="1"/>
</dbReference>
<evidence type="ECO:0000259" key="2">
    <source>
        <dbReference type="Pfam" id="PF01569"/>
    </source>
</evidence>
<feature type="domain" description="Phosphatidic acid phosphatase type 2/haloperoxidase" evidence="2">
    <location>
        <begin position="128"/>
        <end position="198"/>
    </location>
</feature>
<feature type="transmembrane region" description="Helical" evidence="1">
    <location>
        <begin position="7"/>
        <end position="30"/>
    </location>
</feature>
<feature type="transmembrane region" description="Helical" evidence="1">
    <location>
        <begin position="157"/>
        <end position="176"/>
    </location>
</feature>
<dbReference type="Proteomes" id="UP000244905">
    <property type="component" value="Unassembled WGS sequence"/>
</dbReference>
<keyword evidence="1" id="KW-1133">Transmembrane helix</keyword>
<evidence type="ECO:0000313" key="3">
    <source>
        <dbReference type="EMBL" id="PWB01181.1"/>
    </source>
</evidence>